<keyword evidence="1" id="KW-0812">Transmembrane</keyword>
<feature type="transmembrane region" description="Helical" evidence="1">
    <location>
        <begin position="42"/>
        <end position="61"/>
    </location>
</feature>
<gene>
    <name evidence="2" type="ORF">ACIBG2_22315</name>
</gene>
<accession>A0ABW7Z095</accession>
<evidence type="ECO:0000313" key="3">
    <source>
        <dbReference type="Proteomes" id="UP001612741"/>
    </source>
</evidence>
<keyword evidence="1" id="KW-1133">Transmembrane helix</keyword>
<comment type="caution">
    <text evidence="2">The sequence shown here is derived from an EMBL/GenBank/DDBJ whole genome shotgun (WGS) entry which is preliminary data.</text>
</comment>
<dbReference type="Proteomes" id="UP001612741">
    <property type="component" value="Unassembled WGS sequence"/>
</dbReference>
<organism evidence="2 3">
    <name type="scientific">Nonomuraea typhae</name>
    <dbReference type="NCBI Taxonomy" id="2603600"/>
    <lineage>
        <taxon>Bacteria</taxon>
        <taxon>Bacillati</taxon>
        <taxon>Actinomycetota</taxon>
        <taxon>Actinomycetes</taxon>
        <taxon>Streptosporangiales</taxon>
        <taxon>Streptosporangiaceae</taxon>
        <taxon>Nonomuraea</taxon>
    </lineage>
</organism>
<protein>
    <submittedName>
        <fullName evidence="2">Uncharacterized protein</fullName>
    </submittedName>
</protein>
<evidence type="ECO:0000256" key="1">
    <source>
        <dbReference type="SAM" id="Phobius"/>
    </source>
</evidence>
<keyword evidence="1" id="KW-0472">Membrane</keyword>
<name>A0ABW7Z095_9ACTN</name>
<dbReference type="RefSeq" id="WP_397083843.1">
    <property type="nucleotide sequence ID" value="NZ_JBITGY010000006.1"/>
</dbReference>
<proteinExistence type="predicted"/>
<reference evidence="2 3" key="1">
    <citation type="submission" date="2024-10" db="EMBL/GenBank/DDBJ databases">
        <title>The Natural Products Discovery Center: Release of the First 8490 Sequenced Strains for Exploring Actinobacteria Biosynthetic Diversity.</title>
        <authorList>
            <person name="Kalkreuter E."/>
            <person name="Kautsar S.A."/>
            <person name="Yang D."/>
            <person name="Bader C.D."/>
            <person name="Teijaro C.N."/>
            <person name="Fluegel L."/>
            <person name="Davis C.M."/>
            <person name="Simpson J.R."/>
            <person name="Lauterbach L."/>
            <person name="Steele A.D."/>
            <person name="Gui C."/>
            <person name="Meng S."/>
            <person name="Li G."/>
            <person name="Viehrig K."/>
            <person name="Ye F."/>
            <person name="Su P."/>
            <person name="Kiefer A.F."/>
            <person name="Nichols A."/>
            <person name="Cepeda A.J."/>
            <person name="Yan W."/>
            <person name="Fan B."/>
            <person name="Jiang Y."/>
            <person name="Adhikari A."/>
            <person name="Zheng C.-J."/>
            <person name="Schuster L."/>
            <person name="Cowan T.M."/>
            <person name="Smanski M.J."/>
            <person name="Chevrette M.G."/>
            <person name="De Carvalho L.P.S."/>
            <person name="Shen B."/>
        </authorList>
    </citation>
    <scope>NUCLEOTIDE SEQUENCE [LARGE SCALE GENOMIC DNA]</scope>
    <source>
        <strain evidence="2 3">NPDC050545</strain>
    </source>
</reference>
<evidence type="ECO:0000313" key="2">
    <source>
        <dbReference type="EMBL" id="MFI6500134.1"/>
    </source>
</evidence>
<sequence length="295" mass="30919">MAVDERAIGESLRRMAARAEPPDAADLAASVLRSTVRRRRTGWAVTAATVAAAVAVGAVAVTNLPDPADRTSAAVEPGFTGLTVGPGPALPAAPPIEGLPANTPEQYKQVRDCMPAGGPVHNMDPKLRISQHGVAEDFRLLAEARDDLGTTRLMGSRKGFVLCTPGVLDVSYPERPVFTYWAHETPGSLAFPGALMVDAADTQMQSEVDPGADGDPVFMVVAGRVRQDVARVALAWADGQKADATVAGGFFIGRVRMKTDRLPKVSVTAYGRDGKVLDAQKGLEGLLLGARDADG</sequence>
<dbReference type="EMBL" id="JBITGY010000006">
    <property type="protein sequence ID" value="MFI6500134.1"/>
    <property type="molecule type" value="Genomic_DNA"/>
</dbReference>
<keyword evidence="3" id="KW-1185">Reference proteome</keyword>